<proteinExistence type="predicted"/>
<dbReference type="Proteomes" id="UP000735302">
    <property type="component" value="Unassembled WGS sequence"/>
</dbReference>
<reference evidence="1 2" key="1">
    <citation type="journal article" date="2021" name="Elife">
        <title>Chloroplast acquisition without the gene transfer in kleptoplastic sea slugs, Plakobranchus ocellatus.</title>
        <authorList>
            <person name="Maeda T."/>
            <person name="Takahashi S."/>
            <person name="Yoshida T."/>
            <person name="Shimamura S."/>
            <person name="Takaki Y."/>
            <person name="Nagai Y."/>
            <person name="Toyoda A."/>
            <person name="Suzuki Y."/>
            <person name="Arimoto A."/>
            <person name="Ishii H."/>
            <person name="Satoh N."/>
            <person name="Nishiyama T."/>
            <person name="Hasebe M."/>
            <person name="Maruyama T."/>
            <person name="Minagawa J."/>
            <person name="Obokata J."/>
            <person name="Shigenobu S."/>
        </authorList>
    </citation>
    <scope>NUCLEOTIDE SEQUENCE [LARGE SCALE GENOMIC DNA]</scope>
</reference>
<keyword evidence="2" id="KW-1185">Reference proteome</keyword>
<sequence length="139" mass="15859">MLEKDKEVSLKEKFNAYTNNIRELYMSLKGETSIVPAQTSKAVHLVAKHIFDKAIPLQALPCRKTSLNFMDEAHHIAKQQIVATIKRADHYTFASDGTSRQKRYYIEHHLILNSGGTLSIEFSEVPDDKEDTLLKKSLE</sequence>
<dbReference type="EMBL" id="BLXT01002679">
    <property type="protein sequence ID" value="GFN96481.1"/>
    <property type="molecule type" value="Genomic_DNA"/>
</dbReference>
<protein>
    <submittedName>
        <fullName evidence="1">Uncharacterized protein</fullName>
    </submittedName>
</protein>
<organism evidence="1 2">
    <name type="scientific">Plakobranchus ocellatus</name>
    <dbReference type="NCBI Taxonomy" id="259542"/>
    <lineage>
        <taxon>Eukaryota</taxon>
        <taxon>Metazoa</taxon>
        <taxon>Spiralia</taxon>
        <taxon>Lophotrochozoa</taxon>
        <taxon>Mollusca</taxon>
        <taxon>Gastropoda</taxon>
        <taxon>Heterobranchia</taxon>
        <taxon>Euthyneura</taxon>
        <taxon>Panpulmonata</taxon>
        <taxon>Sacoglossa</taxon>
        <taxon>Placobranchoidea</taxon>
        <taxon>Plakobranchidae</taxon>
        <taxon>Plakobranchus</taxon>
    </lineage>
</organism>
<comment type="caution">
    <text evidence="1">The sequence shown here is derived from an EMBL/GenBank/DDBJ whole genome shotgun (WGS) entry which is preliminary data.</text>
</comment>
<gene>
    <name evidence="1" type="ORF">PoB_002298700</name>
</gene>
<evidence type="ECO:0000313" key="1">
    <source>
        <dbReference type="EMBL" id="GFN96481.1"/>
    </source>
</evidence>
<name>A0AAV3ZMQ6_9GAST</name>
<accession>A0AAV3ZMQ6</accession>
<dbReference type="AlphaFoldDB" id="A0AAV3ZMQ6"/>
<evidence type="ECO:0000313" key="2">
    <source>
        <dbReference type="Proteomes" id="UP000735302"/>
    </source>
</evidence>